<dbReference type="GO" id="GO:0015031">
    <property type="term" value="P:protein transport"/>
    <property type="evidence" value="ECO:0007669"/>
    <property type="project" value="UniProtKB-KW"/>
</dbReference>
<evidence type="ECO:0000256" key="1">
    <source>
        <dbReference type="ARBA" id="ARBA00010394"/>
    </source>
</evidence>
<organism evidence="5 6">
    <name type="scientific">Centaurea solstitialis</name>
    <name type="common">yellow star-thistle</name>
    <dbReference type="NCBI Taxonomy" id="347529"/>
    <lineage>
        <taxon>Eukaryota</taxon>
        <taxon>Viridiplantae</taxon>
        <taxon>Streptophyta</taxon>
        <taxon>Embryophyta</taxon>
        <taxon>Tracheophyta</taxon>
        <taxon>Spermatophyta</taxon>
        <taxon>Magnoliopsida</taxon>
        <taxon>eudicotyledons</taxon>
        <taxon>Gunneridae</taxon>
        <taxon>Pentapetalae</taxon>
        <taxon>asterids</taxon>
        <taxon>campanulids</taxon>
        <taxon>Asterales</taxon>
        <taxon>Asteraceae</taxon>
        <taxon>Carduoideae</taxon>
        <taxon>Cardueae</taxon>
        <taxon>Centaureinae</taxon>
        <taxon>Centaurea</taxon>
    </lineage>
</organism>
<name>A0AA38TQS3_9ASTR</name>
<dbReference type="SUPFAM" id="SSF48371">
    <property type="entry name" value="ARM repeat"/>
    <property type="match status" value="1"/>
</dbReference>
<evidence type="ECO:0000313" key="5">
    <source>
        <dbReference type="EMBL" id="KAJ9559270.1"/>
    </source>
</evidence>
<keyword evidence="2" id="KW-0813">Transport</keyword>
<dbReference type="InterPro" id="IPR000225">
    <property type="entry name" value="Armadillo"/>
</dbReference>
<dbReference type="InterPro" id="IPR011989">
    <property type="entry name" value="ARM-like"/>
</dbReference>
<proteinExistence type="inferred from homology"/>
<dbReference type="InterPro" id="IPR016024">
    <property type="entry name" value="ARM-type_fold"/>
</dbReference>
<dbReference type="Proteomes" id="UP001172457">
    <property type="component" value="Chromosome 3"/>
</dbReference>
<evidence type="ECO:0000313" key="6">
    <source>
        <dbReference type="Proteomes" id="UP001172457"/>
    </source>
</evidence>
<dbReference type="AlphaFoldDB" id="A0AA38TQS3"/>
<protein>
    <submittedName>
        <fullName evidence="5">Uncharacterized protein</fullName>
    </submittedName>
</protein>
<reference evidence="5" key="1">
    <citation type="submission" date="2023-03" db="EMBL/GenBank/DDBJ databases">
        <title>Chromosome-scale reference genome and RAD-based genetic map of yellow starthistle (Centaurea solstitialis) reveal putative structural variation and QTLs associated with invader traits.</title>
        <authorList>
            <person name="Reatini B."/>
            <person name="Cang F.A."/>
            <person name="Jiang Q."/>
            <person name="Mckibben M.T.W."/>
            <person name="Barker M.S."/>
            <person name="Rieseberg L.H."/>
            <person name="Dlugosch K.M."/>
        </authorList>
    </citation>
    <scope>NUCLEOTIDE SEQUENCE</scope>
    <source>
        <strain evidence="5">CAN-66</strain>
        <tissue evidence="5">Leaf</tissue>
    </source>
</reference>
<comment type="similarity">
    <text evidence="1">Belongs to the importin alpha family.</text>
</comment>
<comment type="caution">
    <text evidence="5">The sequence shown here is derived from an EMBL/GenBank/DDBJ whole genome shotgun (WGS) entry which is preliminary data.</text>
</comment>
<gene>
    <name evidence="5" type="ORF">OSB04_013884</name>
</gene>
<evidence type="ECO:0000256" key="2">
    <source>
        <dbReference type="ARBA" id="ARBA00022448"/>
    </source>
</evidence>
<evidence type="ECO:0000256" key="4">
    <source>
        <dbReference type="ARBA" id="ARBA00022927"/>
    </source>
</evidence>
<keyword evidence="6" id="KW-1185">Reference proteome</keyword>
<dbReference type="Pfam" id="PF00514">
    <property type="entry name" value="Arm"/>
    <property type="match status" value="1"/>
</dbReference>
<keyword evidence="4" id="KW-0653">Protein transport</keyword>
<dbReference type="InterPro" id="IPR032413">
    <property type="entry name" value="Arm_3"/>
</dbReference>
<sequence>MFSWYLVSQGCIKPLCDLLVHSSVSRIVIVCLDGLENILRVGEAEKNAGNTGGVNLFANLIDDVEGLENIEMLQILDNDEVYEKAFKILETYWVGEGDGTIDDGD</sequence>
<dbReference type="Pfam" id="PF16186">
    <property type="entry name" value="Arm_3"/>
    <property type="match status" value="1"/>
</dbReference>
<dbReference type="EMBL" id="JARYMX010000003">
    <property type="protein sequence ID" value="KAJ9559270.1"/>
    <property type="molecule type" value="Genomic_DNA"/>
</dbReference>
<accession>A0AA38TQS3</accession>
<evidence type="ECO:0000256" key="3">
    <source>
        <dbReference type="ARBA" id="ARBA00022737"/>
    </source>
</evidence>
<keyword evidence="3" id="KW-0677">Repeat</keyword>
<dbReference type="Gene3D" id="1.25.10.10">
    <property type="entry name" value="Leucine-rich Repeat Variant"/>
    <property type="match status" value="1"/>
</dbReference>
<dbReference type="PANTHER" id="PTHR23316">
    <property type="entry name" value="IMPORTIN ALPHA"/>
    <property type="match status" value="1"/>
</dbReference>